<evidence type="ECO:0000256" key="1">
    <source>
        <dbReference type="SAM" id="Phobius"/>
    </source>
</evidence>
<feature type="transmembrane region" description="Helical" evidence="1">
    <location>
        <begin position="208"/>
        <end position="226"/>
    </location>
</feature>
<keyword evidence="1" id="KW-1133">Transmembrane helix</keyword>
<feature type="transmembrane region" description="Helical" evidence="1">
    <location>
        <begin position="258"/>
        <end position="278"/>
    </location>
</feature>
<evidence type="ECO:0000313" key="3">
    <source>
        <dbReference type="Proteomes" id="UP001497497"/>
    </source>
</evidence>
<evidence type="ECO:0000313" key="2">
    <source>
        <dbReference type="EMBL" id="CAL1534514.1"/>
    </source>
</evidence>
<proteinExistence type="predicted"/>
<feature type="transmembrane region" description="Helical" evidence="1">
    <location>
        <begin position="233"/>
        <end position="252"/>
    </location>
</feature>
<accession>A0AAV2HKH6</accession>
<keyword evidence="3" id="KW-1185">Reference proteome</keyword>
<reference evidence="2 3" key="1">
    <citation type="submission" date="2024-04" db="EMBL/GenBank/DDBJ databases">
        <authorList>
            <consortium name="Genoscope - CEA"/>
            <person name="William W."/>
        </authorList>
    </citation>
    <scope>NUCLEOTIDE SEQUENCE [LARGE SCALE GENOMIC DNA]</scope>
</reference>
<keyword evidence="1" id="KW-0472">Membrane</keyword>
<dbReference type="Proteomes" id="UP001497497">
    <property type="component" value="Unassembled WGS sequence"/>
</dbReference>
<protein>
    <submittedName>
        <fullName evidence="2">Uncharacterized protein</fullName>
    </submittedName>
</protein>
<feature type="transmembrane region" description="Helical" evidence="1">
    <location>
        <begin position="172"/>
        <end position="188"/>
    </location>
</feature>
<keyword evidence="1" id="KW-0812">Transmembrane</keyword>
<dbReference type="AlphaFoldDB" id="A0AAV2HKH6"/>
<comment type="caution">
    <text evidence="2">The sequence shown here is derived from an EMBL/GenBank/DDBJ whole genome shotgun (WGS) entry which is preliminary data.</text>
</comment>
<feature type="transmembrane region" description="Helical" evidence="1">
    <location>
        <begin position="142"/>
        <end position="160"/>
    </location>
</feature>
<sequence>MRTILLAMTEEQHDNRSWKGTVMVGVFLVLTLALNASSREQAALLRQAYLDSNDAVLLVFTAIITAGQLFAAMAVITAESAKGELPNKEAVVIILFCHAGNLFLHDYLHSLGSLESSLSTAYFQPLLTLVTLWLVTSVVPRPATWTSTIAIGLGCTFISIKSSTVFNSDRTSLICALAAFAMVLRNIVIRQLVGVEHVTVKPRASRTILVTLAATMFVILLAYLQISPKLQGPVLCGLLTSTLSAMLLYVTTQLLKTYSVMFVSLFSVWAILVEAIIITPSGHRPDILALLVALTFILLGHYIFMKDLVEHNSNAGLIPTYTQKPVNVYEQYTRIEFLMFAALVFGVIFYVFQPKVSQRDLNTLSYVGLDKVIRKLLTVEAVKATTVVEEEGQPHQLP</sequence>
<organism evidence="2 3">
    <name type="scientific">Lymnaea stagnalis</name>
    <name type="common">Great pond snail</name>
    <name type="synonym">Helix stagnalis</name>
    <dbReference type="NCBI Taxonomy" id="6523"/>
    <lineage>
        <taxon>Eukaryota</taxon>
        <taxon>Metazoa</taxon>
        <taxon>Spiralia</taxon>
        <taxon>Lophotrochozoa</taxon>
        <taxon>Mollusca</taxon>
        <taxon>Gastropoda</taxon>
        <taxon>Heterobranchia</taxon>
        <taxon>Euthyneura</taxon>
        <taxon>Panpulmonata</taxon>
        <taxon>Hygrophila</taxon>
        <taxon>Lymnaeoidea</taxon>
        <taxon>Lymnaeidae</taxon>
        <taxon>Lymnaea</taxon>
    </lineage>
</organism>
<feature type="transmembrane region" description="Helical" evidence="1">
    <location>
        <begin position="20"/>
        <end position="36"/>
    </location>
</feature>
<feature type="transmembrane region" description="Helical" evidence="1">
    <location>
        <begin position="56"/>
        <end position="78"/>
    </location>
</feature>
<dbReference type="EMBL" id="CAXITT010000174">
    <property type="protein sequence ID" value="CAL1534514.1"/>
    <property type="molecule type" value="Genomic_DNA"/>
</dbReference>
<feature type="transmembrane region" description="Helical" evidence="1">
    <location>
        <begin position="335"/>
        <end position="352"/>
    </location>
</feature>
<feature type="transmembrane region" description="Helical" evidence="1">
    <location>
        <begin position="287"/>
        <end position="304"/>
    </location>
</feature>
<gene>
    <name evidence="2" type="ORF">GSLYS_00008474001</name>
</gene>
<name>A0AAV2HKH6_LYMST</name>